<keyword evidence="2" id="KW-1185">Reference proteome</keyword>
<dbReference type="Pfam" id="PF01738">
    <property type="entry name" value="DLH"/>
    <property type="match status" value="1"/>
</dbReference>
<dbReference type="PANTHER" id="PTHR46623">
    <property type="entry name" value="CARBOXYMETHYLENEBUTENOLIDASE-RELATED"/>
    <property type="match status" value="1"/>
</dbReference>
<dbReference type="GO" id="GO:0016787">
    <property type="term" value="F:hydrolase activity"/>
    <property type="evidence" value="ECO:0007669"/>
    <property type="project" value="UniProtKB-KW"/>
</dbReference>
<dbReference type="Gene3D" id="3.40.50.1820">
    <property type="entry name" value="alpha/beta hydrolase"/>
    <property type="match status" value="1"/>
</dbReference>
<sequence length="275" mass="29308">MRNKVLREGVLVSRRTILLALCGVPAGIGLLPRLAVAAPAVAADDPRVHVQLLTIDNGAGGLQSYAAVPATDRGQLTSIIVAHDALGLTPHFEDVARRLATAGSFAVLVPDYASRYGGTPAEPMPAHEVVGMTTWDEWLADTRSALGWLARQPRSNGKVAAIGFGLGGSALSRIMFQLNELTSGVIFYGRAPPLENVSKIAASLLLNYAGDDRLVNPQRAAFEDALKKAGVSYQAFVYEGAKHGFEDDTVSSTYSKDAAELAWERTMDFLKETTA</sequence>
<dbReference type="RefSeq" id="WP_180938044.1">
    <property type="nucleotide sequence ID" value="NZ_CP041238.1"/>
</dbReference>
<name>A0A859QDB8_9HYPH</name>
<gene>
    <name evidence="1" type="ORF">FKV68_12055</name>
</gene>
<dbReference type="SUPFAM" id="SSF53474">
    <property type="entry name" value="alpha/beta-Hydrolases"/>
    <property type="match status" value="1"/>
</dbReference>
<reference evidence="1 2" key="1">
    <citation type="submission" date="2019-06" db="EMBL/GenBank/DDBJ databases">
        <title>Complete genome sequence of Ensifer mexicanus ITTG R7 isolated from nodules of Acacia angustissima (Mill.) Kuntze.</title>
        <authorList>
            <person name="Rincon-Rosales R."/>
            <person name="Rogel M.A."/>
            <person name="Guerrero G."/>
            <person name="Rincon-Molina C.I."/>
            <person name="Lopez-Lopez A."/>
            <person name="Martinez-Romero E."/>
        </authorList>
    </citation>
    <scope>NUCLEOTIDE SEQUENCE [LARGE SCALE GENOMIC DNA]</scope>
    <source>
        <strain evidence="1 2">ITTG R7</strain>
    </source>
</reference>
<evidence type="ECO:0000313" key="1">
    <source>
        <dbReference type="EMBL" id="QLL62132.1"/>
    </source>
</evidence>
<dbReference type="Proteomes" id="UP000510721">
    <property type="component" value="Chromosome"/>
</dbReference>
<dbReference type="InterPro" id="IPR051049">
    <property type="entry name" value="Dienelactone_hydrolase-like"/>
</dbReference>
<organism evidence="1 2">
    <name type="scientific">Sinorhizobium mexicanum</name>
    <dbReference type="NCBI Taxonomy" id="375549"/>
    <lineage>
        <taxon>Bacteria</taxon>
        <taxon>Pseudomonadati</taxon>
        <taxon>Pseudomonadota</taxon>
        <taxon>Alphaproteobacteria</taxon>
        <taxon>Hyphomicrobiales</taxon>
        <taxon>Rhizobiaceae</taxon>
        <taxon>Sinorhizobium/Ensifer group</taxon>
        <taxon>Sinorhizobium</taxon>
    </lineage>
</organism>
<accession>A0A859QDB8</accession>
<dbReference type="InterPro" id="IPR002925">
    <property type="entry name" value="Dienelactn_hydro"/>
</dbReference>
<dbReference type="PANTHER" id="PTHR46623:SF6">
    <property type="entry name" value="ALPHA_BETA-HYDROLASES SUPERFAMILY PROTEIN"/>
    <property type="match status" value="1"/>
</dbReference>
<keyword evidence="1" id="KW-0378">Hydrolase</keyword>
<proteinExistence type="predicted"/>
<evidence type="ECO:0000313" key="2">
    <source>
        <dbReference type="Proteomes" id="UP000510721"/>
    </source>
</evidence>
<protein>
    <submittedName>
        <fullName evidence="1">Dienelactone hydrolase family protein</fullName>
    </submittedName>
</protein>
<dbReference type="KEGG" id="emx:FKV68_12055"/>
<dbReference type="AlphaFoldDB" id="A0A859QDB8"/>
<dbReference type="InterPro" id="IPR029058">
    <property type="entry name" value="AB_hydrolase_fold"/>
</dbReference>
<dbReference type="EMBL" id="CP041238">
    <property type="protein sequence ID" value="QLL62132.1"/>
    <property type="molecule type" value="Genomic_DNA"/>
</dbReference>